<sequence>MNKIICIPKITVLIMSALMLTCLSQARAQGLGFEGDKRAEVKLEDWQCEYCPKPEVWDMSLAVHFGVTDEEVYRFANYTGLDRQSQLFFSGDIKMQTEDGHYWSTHFRNLGLDSLALDSAYGKQGSYRLGVDYLAIPVRKYAHLLTPYSNKGGMLQLPGDWPTSADARDFADLSLYRPLATGTDWKRLGLELSLNEDDDFSFDSRYQRWHKTGTLEYSAAQLLNASYLPLPVDQTIQDLSASMSYNRESWLLSLSAAFSRFDNELDSLRFANPYEPLAAGADSGQLALAPDNNALKLTLHGQYRYARDSFVKLNYVFGKLTQDQAFVPYTDNANLLTALPQTDLEGKVNTSDLTAQLNHRWDRAWAVRIKYRYRERDNKTAPLLLRPVISDLYVADALMTLPYDYSTRSASATLEYRPMAGHLLNLGYKNEEKERNLQAVHNTNEAGFNANYAATFSPEWMLKLSGERLNRDSSTPERLDFLGVEENPLMRRFNVADRQQDSARLQLFYTPSEQVSATVSGQYSHQDYVASELGLKDNKLHNANLDLSWHPNETFDISLFLQQEDIKTRLAGSDDFSGPRWQARNQDKITSYGISLALRKLLDDKLSLFINFDRADAHTYIRLDQAGGSDALPTIASLWSHGELKMLYQYSTHTELSFSYQYQAFDSADFAIDGVTPGSLPNLLTFGTSSNNYNVSYGLVSVGYKF</sequence>
<keyword evidence="1" id="KW-0732">Signal</keyword>
<dbReference type="RefSeq" id="WP_169565379.1">
    <property type="nucleotide sequence ID" value="NZ_JAAXYH010000014.1"/>
</dbReference>
<organism evidence="2 3">
    <name type="scientific">Shewanella salipaludis</name>
    <dbReference type="NCBI Taxonomy" id="2723052"/>
    <lineage>
        <taxon>Bacteria</taxon>
        <taxon>Pseudomonadati</taxon>
        <taxon>Pseudomonadota</taxon>
        <taxon>Gammaproteobacteria</taxon>
        <taxon>Alteromonadales</taxon>
        <taxon>Shewanellaceae</taxon>
        <taxon>Shewanella</taxon>
    </lineage>
</organism>
<name>A0A972G0N0_9GAMM</name>
<comment type="caution">
    <text evidence="2">The sequence shown here is derived from an EMBL/GenBank/DDBJ whole genome shotgun (WGS) entry which is preliminary data.</text>
</comment>
<dbReference type="AlphaFoldDB" id="A0A972G0N0"/>
<reference evidence="2" key="1">
    <citation type="submission" date="2020-04" db="EMBL/GenBank/DDBJ databases">
        <title>Description of Shewanella salipaludis sp. nov., isolated from a salt marsh.</title>
        <authorList>
            <person name="Park S."/>
            <person name="Yoon J.-H."/>
        </authorList>
    </citation>
    <scope>NUCLEOTIDE SEQUENCE</scope>
    <source>
        <strain evidence="2">SHSM-M6</strain>
    </source>
</reference>
<evidence type="ECO:0000313" key="2">
    <source>
        <dbReference type="EMBL" id="NMH66658.1"/>
    </source>
</evidence>
<dbReference type="Pfam" id="PF11854">
    <property type="entry name" value="MtrB_PioB"/>
    <property type="match status" value="1"/>
</dbReference>
<protein>
    <submittedName>
        <fullName evidence="2">MtrB/PioB family decaheme-associated outer membrane protein</fullName>
    </submittedName>
</protein>
<proteinExistence type="predicted"/>
<accession>A0A972G0N0</accession>
<dbReference type="NCBIfam" id="TIGR03509">
    <property type="entry name" value="OMP_MtrB_PioB"/>
    <property type="match status" value="1"/>
</dbReference>
<evidence type="ECO:0000256" key="1">
    <source>
        <dbReference type="SAM" id="SignalP"/>
    </source>
</evidence>
<dbReference type="InterPro" id="IPR020016">
    <property type="entry name" value="Decahaem-assoc_OM_MtrB/PioB"/>
</dbReference>
<dbReference type="Proteomes" id="UP000737113">
    <property type="component" value="Unassembled WGS sequence"/>
</dbReference>
<feature type="signal peptide" evidence="1">
    <location>
        <begin position="1"/>
        <end position="28"/>
    </location>
</feature>
<gene>
    <name evidence="2" type="ORF">HC757_15995</name>
</gene>
<evidence type="ECO:0000313" key="3">
    <source>
        <dbReference type="Proteomes" id="UP000737113"/>
    </source>
</evidence>
<dbReference type="SUPFAM" id="SSF56935">
    <property type="entry name" value="Porins"/>
    <property type="match status" value="1"/>
</dbReference>
<dbReference type="EMBL" id="JAAXYH010000014">
    <property type="protein sequence ID" value="NMH66658.1"/>
    <property type="molecule type" value="Genomic_DNA"/>
</dbReference>
<keyword evidence="3" id="KW-1185">Reference proteome</keyword>
<feature type="chain" id="PRO_5036869257" evidence="1">
    <location>
        <begin position="29"/>
        <end position="706"/>
    </location>
</feature>